<evidence type="ECO:0000313" key="2">
    <source>
        <dbReference type="EMBL" id="RTI10366.1"/>
    </source>
</evidence>
<reference evidence="2 3" key="1">
    <citation type="journal article" date="2019" name="Extremophiles">
        <title>Biogeography of thermophiles and predominance of Thermus scotoductus in domestic water heaters.</title>
        <authorList>
            <person name="Wilpiszeski R.L."/>
            <person name="Zhang Z."/>
            <person name="House C.H."/>
        </authorList>
    </citation>
    <scope>NUCLEOTIDE SEQUENCE [LARGE SCALE GENOMIC DNA]</scope>
    <source>
        <strain evidence="2 3">17_S17</strain>
    </source>
</reference>
<accession>A0A430UQL8</accession>
<feature type="non-terminal residue" evidence="2">
    <location>
        <position position="41"/>
    </location>
</feature>
<protein>
    <submittedName>
        <fullName evidence="2">Transposase</fullName>
    </submittedName>
</protein>
<evidence type="ECO:0000313" key="3">
    <source>
        <dbReference type="Proteomes" id="UP000287173"/>
    </source>
</evidence>
<organism evidence="2 3">
    <name type="scientific">Thermus scotoductus</name>
    <dbReference type="NCBI Taxonomy" id="37636"/>
    <lineage>
        <taxon>Bacteria</taxon>
        <taxon>Thermotogati</taxon>
        <taxon>Deinococcota</taxon>
        <taxon>Deinococci</taxon>
        <taxon>Thermales</taxon>
        <taxon>Thermaceae</taxon>
        <taxon>Thermus</taxon>
    </lineage>
</organism>
<dbReference type="Proteomes" id="UP000287173">
    <property type="component" value="Unassembled WGS sequence"/>
</dbReference>
<dbReference type="EMBL" id="PEMG01000092">
    <property type="protein sequence ID" value="RTI10366.1"/>
    <property type="molecule type" value="Genomic_DNA"/>
</dbReference>
<gene>
    <name evidence="2" type="ORF">CSW30_04225</name>
    <name evidence="1" type="ORF">CSW30_07115</name>
</gene>
<comment type="caution">
    <text evidence="2">The sequence shown here is derived from an EMBL/GenBank/DDBJ whole genome shotgun (WGS) entry which is preliminary data.</text>
</comment>
<proteinExistence type="predicted"/>
<dbReference type="EMBL" id="PEMG01000199">
    <property type="protein sequence ID" value="RTI08374.1"/>
    <property type="molecule type" value="Genomic_DNA"/>
</dbReference>
<name>A0A430UQL8_THESC</name>
<sequence length="41" mass="5079">MDLAKHQRRPRLQLKLQHHPDNLHALYRESQDPIERSRWHA</sequence>
<evidence type="ECO:0000313" key="1">
    <source>
        <dbReference type="EMBL" id="RTI08374.1"/>
    </source>
</evidence>
<dbReference type="AlphaFoldDB" id="A0A430UQL8"/>